<organism evidence="4 5">
    <name type="scientific">Dimorphilus gyrociliatus</name>
    <dbReference type="NCBI Taxonomy" id="2664684"/>
    <lineage>
        <taxon>Eukaryota</taxon>
        <taxon>Metazoa</taxon>
        <taxon>Spiralia</taxon>
        <taxon>Lophotrochozoa</taxon>
        <taxon>Annelida</taxon>
        <taxon>Polychaeta</taxon>
        <taxon>Polychaeta incertae sedis</taxon>
        <taxon>Dinophilidae</taxon>
        <taxon>Dimorphilus</taxon>
    </lineage>
</organism>
<feature type="domain" description="Methyltransferase FkbM" evidence="3">
    <location>
        <begin position="175"/>
        <end position="333"/>
    </location>
</feature>
<accession>A0A7I8VM69</accession>
<feature type="region of interest" description="Disordered" evidence="1">
    <location>
        <begin position="239"/>
        <end position="262"/>
    </location>
</feature>
<feature type="compositionally biased region" description="Polar residues" evidence="1">
    <location>
        <begin position="239"/>
        <end position="253"/>
    </location>
</feature>
<gene>
    <name evidence="4" type="ORF">DGYR_LOCUS4387</name>
</gene>
<evidence type="ECO:0000313" key="5">
    <source>
        <dbReference type="Proteomes" id="UP000549394"/>
    </source>
</evidence>
<dbReference type="AlphaFoldDB" id="A0A7I8VM69"/>
<evidence type="ECO:0000256" key="1">
    <source>
        <dbReference type="SAM" id="MobiDB-lite"/>
    </source>
</evidence>
<protein>
    <recommendedName>
        <fullName evidence="3">Methyltransferase FkbM domain-containing protein</fullName>
    </recommendedName>
</protein>
<proteinExistence type="predicted"/>
<dbReference type="EMBL" id="CAJFCJ010000006">
    <property type="protein sequence ID" value="CAD5115673.1"/>
    <property type="molecule type" value="Genomic_DNA"/>
</dbReference>
<dbReference type="InterPro" id="IPR052514">
    <property type="entry name" value="SAM-dependent_MTase"/>
</dbReference>
<dbReference type="Proteomes" id="UP000549394">
    <property type="component" value="Unassembled WGS sequence"/>
</dbReference>
<dbReference type="InterPro" id="IPR006342">
    <property type="entry name" value="FkbM_mtfrase"/>
</dbReference>
<dbReference type="Gene3D" id="3.40.50.150">
    <property type="entry name" value="Vaccinia Virus protein VP39"/>
    <property type="match status" value="1"/>
</dbReference>
<dbReference type="PANTHER" id="PTHR34203">
    <property type="entry name" value="METHYLTRANSFERASE, FKBM FAMILY PROTEIN"/>
    <property type="match status" value="1"/>
</dbReference>
<comment type="caution">
    <text evidence="4">The sequence shown here is derived from an EMBL/GenBank/DDBJ whole genome shotgun (WGS) entry which is preliminary data.</text>
</comment>
<keyword evidence="2" id="KW-0472">Membrane</keyword>
<keyword evidence="2" id="KW-0812">Transmembrane</keyword>
<dbReference type="OrthoDB" id="430136at2759"/>
<evidence type="ECO:0000259" key="3">
    <source>
        <dbReference type="Pfam" id="PF05050"/>
    </source>
</evidence>
<keyword evidence="5" id="KW-1185">Reference proteome</keyword>
<dbReference type="Pfam" id="PF05050">
    <property type="entry name" value="Methyltransf_21"/>
    <property type="match status" value="1"/>
</dbReference>
<dbReference type="PANTHER" id="PTHR34203:SF15">
    <property type="entry name" value="SLL1173 PROTEIN"/>
    <property type="match status" value="1"/>
</dbReference>
<keyword evidence="2" id="KW-1133">Transmembrane helix</keyword>
<name>A0A7I8VM69_9ANNE</name>
<evidence type="ECO:0000313" key="4">
    <source>
        <dbReference type="EMBL" id="CAD5115673.1"/>
    </source>
</evidence>
<dbReference type="InterPro" id="IPR029063">
    <property type="entry name" value="SAM-dependent_MTases_sf"/>
</dbReference>
<dbReference type="SUPFAM" id="SSF53335">
    <property type="entry name" value="S-adenosyl-L-methionine-dependent methyltransferases"/>
    <property type="match status" value="1"/>
</dbReference>
<dbReference type="NCBIfam" id="TIGR01444">
    <property type="entry name" value="fkbM_fam"/>
    <property type="match status" value="1"/>
</dbReference>
<feature type="transmembrane region" description="Helical" evidence="2">
    <location>
        <begin position="12"/>
        <end position="30"/>
    </location>
</feature>
<evidence type="ECO:0000256" key="2">
    <source>
        <dbReference type="SAM" id="Phobius"/>
    </source>
</evidence>
<sequence length="369" mass="42444">MSMSTASIFNRKARIILCAIIMLLLFMFLFKNMDYTLFSNRFNIYLQMKNGTVYRVKFLDIPASKQIKPQTLDNKPRSVTTMTNLATDFNKKLSFLGNLTYSKGNVQVYNLSLPNNDRFKCVSLRQGKNTPICLYDTKVDLHVSGSLARTGSWEAGYLNQVKSFLMQRPKAGLIDLGTNLGVYTLFISKTLQRPVLSVEPYYPTIRRLHKSIKLGKLEKFVTLVVNPITDTRETVYFRRSSNNQGDTRISQSKTNDRGLGPNSSHSILMDDLSDVANFTEAVMKVDIQGYEMKAFSHSKRFLDKVKIFAIFIEWEFYRNSKAHPLVPGFLEEMKARGLKPYSPGRIPLALTQWRKWPFDVVFKSDEVKW</sequence>
<reference evidence="4 5" key="1">
    <citation type="submission" date="2020-08" db="EMBL/GenBank/DDBJ databases">
        <authorList>
            <person name="Hejnol A."/>
        </authorList>
    </citation>
    <scope>NUCLEOTIDE SEQUENCE [LARGE SCALE GENOMIC DNA]</scope>
</reference>